<dbReference type="GO" id="GO:0004300">
    <property type="term" value="F:enoyl-CoA hydratase activity"/>
    <property type="evidence" value="ECO:0007669"/>
    <property type="project" value="TreeGrafter"/>
</dbReference>
<dbReference type="Gene3D" id="3.10.129.10">
    <property type="entry name" value="Hotdog Thioesterase"/>
    <property type="match status" value="1"/>
</dbReference>
<keyword evidence="2" id="KW-0677">Repeat</keyword>
<feature type="compositionally biased region" description="Acidic residues" evidence="3">
    <location>
        <begin position="769"/>
        <end position="788"/>
    </location>
</feature>
<dbReference type="PANTHER" id="PTHR13078:SF57">
    <property type="entry name" value="DEHYDRATASE, PUTATIVE (AFU_ORTHOLOGUE AFUA_5G00640)-RELATED"/>
    <property type="match status" value="1"/>
</dbReference>
<evidence type="ECO:0000259" key="5">
    <source>
        <dbReference type="Pfam" id="PF22622"/>
    </source>
</evidence>
<dbReference type="OrthoDB" id="5273213at2759"/>
<dbReference type="EMBL" id="JAGSXJ010000018">
    <property type="protein sequence ID" value="KAH6682157.1"/>
    <property type="molecule type" value="Genomic_DNA"/>
</dbReference>
<evidence type="ECO:0000256" key="2">
    <source>
        <dbReference type="ARBA" id="ARBA00022737"/>
    </source>
</evidence>
<proteinExistence type="predicted"/>
<dbReference type="PROSITE" id="PS51450">
    <property type="entry name" value="LRR"/>
    <property type="match status" value="2"/>
</dbReference>
<dbReference type="Pfam" id="PF01575">
    <property type="entry name" value="MaoC_dehydratas"/>
    <property type="match status" value="1"/>
</dbReference>
<evidence type="ECO:0000256" key="3">
    <source>
        <dbReference type="SAM" id="MobiDB-lite"/>
    </source>
</evidence>
<dbReference type="SUPFAM" id="SSF52058">
    <property type="entry name" value="L domain-like"/>
    <property type="match status" value="1"/>
</dbReference>
<keyword evidence="1" id="KW-0433">Leucine-rich repeat</keyword>
<name>A0A9P8V5L3_9PEZI</name>
<dbReference type="InterPro" id="IPR032675">
    <property type="entry name" value="LRR_dom_sf"/>
</dbReference>
<dbReference type="SUPFAM" id="SSF54637">
    <property type="entry name" value="Thioesterase/thiol ester dehydrase-isomerase"/>
    <property type="match status" value="2"/>
</dbReference>
<dbReference type="GO" id="GO:0005777">
    <property type="term" value="C:peroxisome"/>
    <property type="evidence" value="ECO:0007669"/>
    <property type="project" value="TreeGrafter"/>
</dbReference>
<keyword evidence="7" id="KW-1185">Reference proteome</keyword>
<reference evidence="6" key="1">
    <citation type="journal article" date="2021" name="Nat. Commun.">
        <title>Genetic determinants of endophytism in the Arabidopsis root mycobiome.</title>
        <authorList>
            <person name="Mesny F."/>
            <person name="Miyauchi S."/>
            <person name="Thiergart T."/>
            <person name="Pickel B."/>
            <person name="Atanasova L."/>
            <person name="Karlsson M."/>
            <person name="Huettel B."/>
            <person name="Barry K.W."/>
            <person name="Haridas S."/>
            <person name="Chen C."/>
            <person name="Bauer D."/>
            <person name="Andreopoulos W."/>
            <person name="Pangilinan J."/>
            <person name="LaButti K."/>
            <person name="Riley R."/>
            <person name="Lipzen A."/>
            <person name="Clum A."/>
            <person name="Drula E."/>
            <person name="Henrissat B."/>
            <person name="Kohler A."/>
            <person name="Grigoriev I.V."/>
            <person name="Martin F.M."/>
            <person name="Hacquard S."/>
        </authorList>
    </citation>
    <scope>NUCLEOTIDE SEQUENCE</scope>
    <source>
        <strain evidence="6">MPI-SDFR-AT-0117</strain>
    </source>
</reference>
<dbReference type="AlphaFoldDB" id="A0A9P8V5L3"/>
<dbReference type="InterPro" id="IPR002539">
    <property type="entry name" value="MaoC-like_dom"/>
</dbReference>
<dbReference type="PANTHER" id="PTHR13078">
    <property type="entry name" value="PEROXISOMAL MULTIFUNCTIONAL ENZYME TYPE 2-RELATED"/>
    <property type="match status" value="1"/>
</dbReference>
<evidence type="ECO:0000313" key="6">
    <source>
        <dbReference type="EMBL" id="KAH6682157.1"/>
    </source>
</evidence>
<organism evidence="6 7">
    <name type="scientific">Plectosphaerella plurivora</name>
    <dbReference type="NCBI Taxonomy" id="936078"/>
    <lineage>
        <taxon>Eukaryota</taxon>
        <taxon>Fungi</taxon>
        <taxon>Dikarya</taxon>
        <taxon>Ascomycota</taxon>
        <taxon>Pezizomycotina</taxon>
        <taxon>Sordariomycetes</taxon>
        <taxon>Hypocreomycetidae</taxon>
        <taxon>Glomerellales</taxon>
        <taxon>Plectosphaerellaceae</taxon>
        <taxon>Plectosphaerella</taxon>
    </lineage>
</organism>
<evidence type="ECO:0000313" key="7">
    <source>
        <dbReference type="Proteomes" id="UP000770015"/>
    </source>
</evidence>
<dbReference type="Proteomes" id="UP000770015">
    <property type="component" value="Unassembled WGS sequence"/>
</dbReference>
<dbReference type="InterPro" id="IPR029069">
    <property type="entry name" value="HotDog_dom_sf"/>
</dbReference>
<dbReference type="InterPro" id="IPR001611">
    <property type="entry name" value="Leu-rich_rpt"/>
</dbReference>
<feature type="domain" description="Peroxisomal multifunctional enzyme type 2-like N-terminal" evidence="5">
    <location>
        <begin position="19"/>
        <end position="136"/>
    </location>
</feature>
<accession>A0A9P8V5L3</accession>
<dbReference type="InterPro" id="IPR054357">
    <property type="entry name" value="MFE-2_N"/>
</dbReference>
<dbReference type="InterPro" id="IPR003591">
    <property type="entry name" value="Leu-rich_rpt_typical-subtyp"/>
</dbReference>
<feature type="region of interest" description="Disordered" evidence="3">
    <location>
        <begin position="766"/>
        <end position="792"/>
    </location>
</feature>
<dbReference type="GO" id="GO:0006635">
    <property type="term" value="P:fatty acid beta-oxidation"/>
    <property type="evidence" value="ECO:0007669"/>
    <property type="project" value="TreeGrafter"/>
</dbReference>
<feature type="domain" description="MaoC-like" evidence="4">
    <location>
        <begin position="156"/>
        <end position="255"/>
    </location>
</feature>
<dbReference type="Pfam" id="PF22622">
    <property type="entry name" value="MFE-2_hydrat-2_N"/>
    <property type="match status" value="1"/>
</dbReference>
<dbReference type="SMART" id="SM00369">
    <property type="entry name" value="LRR_TYP"/>
    <property type="match status" value="3"/>
</dbReference>
<evidence type="ECO:0000256" key="1">
    <source>
        <dbReference type="ARBA" id="ARBA00022614"/>
    </source>
</evidence>
<dbReference type="CDD" id="cd03448">
    <property type="entry name" value="HDE_HSD"/>
    <property type="match status" value="1"/>
</dbReference>
<dbReference type="Gene3D" id="3.80.10.10">
    <property type="entry name" value="Ribonuclease Inhibitor"/>
    <property type="match status" value="2"/>
</dbReference>
<dbReference type="GO" id="GO:0003857">
    <property type="term" value="F:(3S)-3-hydroxyacyl-CoA dehydrogenase (NAD+) activity"/>
    <property type="evidence" value="ECO:0007669"/>
    <property type="project" value="TreeGrafter"/>
</dbReference>
<gene>
    <name evidence="6" type="ORF">F5X68DRAFT_223403</name>
</gene>
<dbReference type="GO" id="GO:0044594">
    <property type="term" value="F:17-beta-hydroxysteroid dehydrogenase (NAD+) activity"/>
    <property type="evidence" value="ECO:0007669"/>
    <property type="project" value="TreeGrafter"/>
</dbReference>
<protein>
    <submittedName>
        <fullName evidence="6">HotDog domain-containing protein</fullName>
    </submittedName>
</protein>
<comment type="caution">
    <text evidence="6">The sequence shown here is derived from an EMBL/GenBank/DDBJ whole genome shotgun (WGS) entry which is preliminary data.</text>
</comment>
<sequence length="852" mass="93288">MSGPGVGFEYPRQEVSWVKRDVLLFANTVGATADELHFLYGDTQEVIDFYAAQKAVQIPGVPAFDARRVVDGQRKIELFKPLPTTSAGRKFESRTKVLGVYDKGKPGSVVDTETDLVDVESGEVLSRITTSSFYVGQGGWGGPKGPATVSYGPPKDRKPDATLTHATTAESALLYRLNGDYNPLHATPEPGKKMGFGGAIMHGLYSWNATAHLLLKEFGASDPANIKEYQARFASPVLPGDKLVVEAWRTGDVTDGWEDVRFQAKIEGGKVCLSNGRALIKTGGAKSKLRGLSRSPVAASFVRPTRRADPPQSFIAALHEKYATEGMARLNEEDDAQRRNPELEIVYFGRKMAEEVGFDKIRRQLARVDELNIVILDGMRIAWDVQFDDGGRTIGETSPLVTELDLSRNLFESFGTVARICRELPDLRSLRLNGNRFQLLHEEGAETARDPFEKVTELEVEENLLPWEGVIELASHFGALSKLSASLNQLSAIPETSLGSLASTLTAVTLEYNDFTSLSDLAPLSALTSLKSLHLKGNSITSITPSIDVPQPTFSPSLVFLDVSYNAITSWSFIDALPNSIPSLSALRISHNPLYDAPDASDGPSRNASQSAAAAAAYAKTSEETYMVAVARLPGLRSLNFTAITPQERTNAELFYLSRIARQLSSVPEDEEASVLTQHPLYAALCEAHGEPDIVRRQEINPNFLEARLVNVHFTYTPEEGETRQATTQIPRSFDVYAVKGIAGRLFGARPLGLRLVWETGEWDPVGGFDEELGGSSDDEEEEEDDEETERRAALEADLRHEQAVAAGHGERVDLARGGQWVRREVELADGPRQLGFCVDGLEAAIRVEVRV</sequence>
<evidence type="ECO:0000259" key="4">
    <source>
        <dbReference type="Pfam" id="PF01575"/>
    </source>
</evidence>